<reference evidence="1 2" key="1">
    <citation type="submission" date="2021-08" db="EMBL/GenBank/DDBJ databases">
        <authorList>
            <person name="Peeters C."/>
        </authorList>
    </citation>
    <scope>NUCLEOTIDE SEQUENCE [LARGE SCALE GENOMIC DNA]</scope>
    <source>
        <strain evidence="1 2">LMG 32289</strain>
    </source>
</reference>
<protein>
    <submittedName>
        <fullName evidence="1">Uncharacterized protein</fullName>
    </submittedName>
</protein>
<proteinExistence type="predicted"/>
<comment type="caution">
    <text evidence="1">The sequence shown here is derived from an EMBL/GenBank/DDBJ whole genome shotgun (WGS) entry which is preliminary data.</text>
</comment>
<name>A0ABN7YMM9_9BURK</name>
<accession>A0ABN7YMM9</accession>
<evidence type="ECO:0000313" key="1">
    <source>
        <dbReference type="EMBL" id="CAG9174737.1"/>
    </source>
</evidence>
<gene>
    <name evidence="1" type="ORF">LMG32289_03133</name>
</gene>
<dbReference type="EMBL" id="CAJZAG010000006">
    <property type="protein sequence ID" value="CAG9174737.1"/>
    <property type="molecule type" value="Genomic_DNA"/>
</dbReference>
<evidence type="ECO:0000313" key="2">
    <source>
        <dbReference type="Proteomes" id="UP000706525"/>
    </source>
</evidence>
<dbReference type="Proteomes" id="UP000706525">
    <property type="component" value="Unassembled WGS sequence"/>
</dbReference>
<organism evidence="1 2">
    <name type="scientific">Cupriavidus pampae</name>
    <dbReference type="NCBI Taxonomy" id="659251"/>
    <lineage>
        <taxon>Bacteria</taxon>
        <taxon>Pseudomonadati</taxon>
        <taxon>Pseudomonadota</taxon>
        <taxon>Betaproteobacteria</taxon>
        <taxon>Burkholderiales</taxon>
        <taxon>Burkholderiaceae</taxon>
        <taxon>Cupriavidus</taxon>
    </lineage>
</organism>
<keyword evidence="2" id="KW-1185">Reference proteome</keyword>
<sequence>MPAAGWDKRNDDQLIRYLRFGIELAALINVTDEVCNDETVDPPKTWGKRAKTHFGAVRRAS</sequence>